<dbReference type="InterPro" id="IPR032675">
    <property type="entry name" value="LRR_dom_sf"/>
</dbReference>
<feature type="compositionally biased region" description="Low complexity" evidence="3">
    <location>
        <begin position="999"/>
        <end position="1008"/>
    </location>
</feature>
<organism evidence="5 6">
    <name type="scientific">Marasmius crinis-equi</name>
    <dbReference type="NCBI Taxonomy" id="585013"/>
    <lineage>
        <taxon>Eukaryota</taxon>
        <taxon>Fungi</taxon>
        <taxon>Dikarya</taxon>
        <taxon>Basidiomycota</taxon>
        <taxon>Agaricomycotina</taxon>
        <taxon>Agaricomycetes</taxon>
        <taxon>Agaricomycetidae</taxon>
        <taxon>Agaricales</taxon>
        <taxon>Marasmiineae</taxon>
        <taxon>Marasmiaceae</taxon>
        <taxon>Marasmius</taxon>
    </lineage>
</organism>
<feature type="domain" description="AAA+ ATPase" evidence="4">
    <location>
        <begin position="708"/>
        <end position="865"/>
    </location>
</feature>
<dbReference type="SMART" id="SM00382">
    <property type="entry name" value="AAA"/>
    <property type="match status" value="1"/>
</dbReference>
<proteinExistence type="inferred from homology"/>
<name>A0ABR3FLN1_9AGAR</name>
<accession>A0ABR3FLN1</accession>
<evidence type="ECO:0000259" key="4">
    <source>
        <dbReference type="SMART" id="SM00382"/>
    </source>
</evidence>
<protein>
    <submittedName>
        <fullName evidence="5">AAA ATPase</fullName>
    </submittedName>
</protein>
<comment type="caution">
    <text evidence="5">The sequence shown here is derived from an EMBL/GenBank/DDBJ whole genome shotgun (WGS) entry which is preliminary data.</text>
</comment>
<dbReference type="InterPro" id="IPR049945">
    <property type="entry name" value="AAA_22"/>
</dbReference>
<keyword evidence="2" id="KW-0235">DNA replication</keyword>
<evidence type="ECO:0000313" key="5">
    <source>
        <dbReference type="EMBL" id="KAL0576301.1"/>
    </source>
</evidence>
<evidence type="ECO:0000256" key="3">
    <source>
        <dbReference type="SAM" id="MobiDB-lite"/>
    </source>
</evidence>
<dbReference type="Pfam" id="PF22606">
    <property type="entry name" value="Cdc6-ORC-like_ATPase_lid"/>
    <property type="match status" value="1"/>
</dbReference>
<feature type="compositionally biased region" description="Low complexity" evidence="3">
    <location>
        <begin position="948"/>
        <end position="967"/>
    </location>
</feature>
<keyword evidence="6" id="KW-1185">Reference proteome</keyword>
<feature type="region of interest" description="Disordered" evidence="3">
    <location>
        <begin position="999"/>
        <end position="1018"/>
    </location>
</feature>
<reference evidence="5 6" key="1">
    <citation type="submission" date="2024-02" db="EMBL/GenBank/DDBJ databases">
        <title>A draft genome for the cacao thread blight pathogen Marasmius crinis-equi.</title>
        <authorList>
            <person name="Cohen S.P."/>
            <person name="Baruah I.K."/>
            <person name="Amoako-Attah I."/>
            <person name="Bukari Y."/>
            <person name="Meinhardt L.W."/>
            <person name="Bailey B.A."/>
        </authorList>
    </citation>
    <scope>NUCLEOTIDE SEQUENCE [LARGE SCALE GENOMIC DNA]</scope>
    <source>
        <strain evidence="5 6">GH-76</strain>
    </source>
</reference>
<gene>
    <name evidence="5" type="primary">CDC6_1</name>
    <name evidence="5" type="ORF">V5O48_005677</name>
</gene>
<dbReference type="CDD" id="cd00009">
    <property type="entry name" value="AAA"/>
    <property type="match status" value="1"/>
</dbReference>
<evidence type="ECO:0000313" key="6">
    <source>
        <dbReference type="Proteomes" id="UP001465976"/>
    </source>
</evidence>
<dbReference type="Gene3D" id="3.40.50.300">
    <property type="entry name" value="P-loop containing nucleotide triphosphate hydrolases"/>
    <property type="match status" value="1"/>
</dbReference>
<dbReference type="Pfam" id="PF13401">
    <property type="entry name" value="AAA_22"/>
    <property type="match status" value="1"/>
</dbReference>
<feature type="region of interest" description="Disordered" evidence="3">
    <location>
        <begin position="580"/>
        <end position="605"/>
    </location>
</feature>
<dbReference type="EMBL" id="JBAHYK010000232">
    <property type="protein sequence ID" value="KAL0576301.1"/>
    <property type="molecule type" value="Genomic_DNA"/>
</dbReference>
<dbReference type="SUPFAM" id="SSF52540">
    <property type="entry name" value="P-loop containing nucleoside triphosphate hydrolases"/>
    <property type="match status" value="1"/>
</dbReference>
<dbReference type="InterPro" id="IPR003593">
    <property type="entry name" value="AAA+_ATPase"/>
</dbReference>
<dbReference type="Proteomes" id="UP001465976">
    <property type="component" value="Unassembled WGS sequence"/>
</dbReference>
<comment type="similarity">
    <text evidence="1">Belongs to the CDC6/cdc18 family.</text>
</comment>
<dbReference type="PANTHER" id="PTHR10763">
    <property type="entry name" value="CELL DIVISION CONTROL PROTEIN 6-RELATED"/>
    <property type="match status" value="1"/>
</dbReference>
<feature type="region of interest" description="Disordered" evidence="3">
    <location>
        <begin position="528"/>
        <end position="568"/>
    </location>
</feature>
<sequence length="1168" mass="127293">MVPSENSPVPGSPNTPAINKVPPEVLTEIFKTACFPSNILNSLPFEPVIITLSAICSRWRQLIWGTPSLWAVLEVDFRIWGPSMVGRIQTFLERSGTAPLRLQITFGRSSQAYKEALDLLISSSERWTSLSLIITHRLPSAFPSIRGRLDALEKLKLSYVVFSSAQLKSSTQFKTLFADVFSVAPSLHSLEVEQQAGGRDCTLPHASLPWGDLKVLILRQIRVEEDLLALSMCPNADQVEVDYSRRHVSTSASLPESFVPMAIVTNTTQFSANPATAEDVVELFSRCRFPMLHHLDLAKCTKTRTDLWDITSVKDLLIRSACALTSLSLWYLPVSDSDVMTLLDLTPTLEVLRISESVPMHSERRYGSEDNDFEMNNVVSQAFLRRLTVSGGEDSRQTADVSIPAHSRAFLPYLKDIFLDIYLVGLDQNALRDTIASRTCLRTVAIRLRMREDLPNLNSARLLEEELRNAGLGVGLEVTVRRTDPKSPVGSGVRRTPLRSEFEIGINCDGLLTGHSLRTTTTVVFLNMSPPQTPRVTRSSVLGKRSHQRDGSSSSCEQLHTPDTPTNKRIRISTTVVDGDANKENIPPYNISPLSTDGSPVSPRATRSLRRNATETMITPTRPRIASMRRASTSNELAPTTPATAISQLSLATPPPTPPVLLPIHARVRTLLRSTCNDIHELPGREKERSAITEFIHTFLGICDTQNDFSTLFVSGAPGTGKTALVNSIIQSLDQELHGVRTITLNCMALGGMDALWDRLVEDLRALQKGRYKKLKGREGVESLLSGLKTKCVIVLDELDHIASTSQSLSQLFSLTTSHGGVLRIIGIANTHTLTSSNVAPSSDVQTIHFAPYTSAQLQDILQSRLSSLKSTESAEAFQKFLPNPTITLLSKKVASLTGDVRALLEVLRGAIDLAVKSKTTSVDDALAASSHKVTPTHILDALKAYKPSSASSPNVNTPSSPSTSNSEIVTKTRALSVQARLTLLTVLLASKRVEAELSLTSSSSPSPSRKHSHSSASKDLSFDMAQLHAFYGVVLTRESDSVYSTVSRTEFGDLLGMLEGVGLLSLGAASPGSPTKAKSGKRGFGKTSSFNAIAARTGDVKLNAGVWTDEVLRGLGVGLDTQDVKEEEINAIWVRESARIAKDVKIARSKERKEECGVGFSDAVEDT</sequence>
<feature type="region of interest" description="Disordered" evidence="3">
    <location>
        <begin position="948"/>
        <end position="968"/>
    </location>
</feature>
<dbReference type="InterPro" id="IPR054425">
    <property type="entry name" value="Cdc6_ORC1-like_ATPase_lid"/>
</dbReference>
<evidence type="ECO:0000256" key="1">
    <source>
        <dbReference type="ARBA" id="ARBA00006184"/>
    </source>
</evidence>
<dbReference type="PANTHER" id="PTHR10763:SF26">
    <property type="entry name" value="CELL DIVISION CONTROL PROTEIN 6 HOMOLOG"/>
    <property type="match status" value="1"/>
</dbReference>
<dbReference type="InterPro" id="IPR050311">
    <property type="entry name" value="ORC1/CDC6"/>
</dbReference>
<dbReference type="SUPFAM" id="SSF52047">
    <property type="entry name" value="RNI-like"/>
    <property type="match status" value="1"/>
</dbReference>
<dbReference type="Gene3D" id="3.80.10.10">
    <property type="entry name" value="Ribonuclease Inhibitor"/>
    <property type="match status" value="1"/>
</dbReference>
<evidence type="ECO:0000256" key="2">
    <source>
        <dbReference type="ARBA" id="ARBA00022705"/>
    </source>
</evidence>
<dbReference type="InterPro" id="IPR027417">
    <property type="entry name" value="P-loop_NTPase"/>
</dbReference>
<feature type="compositionally biased region" description="Polar residues" evidence="3">
    <location>
        <begin position="551"/>
        <end position="568"/>
    </location>
</feature>